<dbReference type="GO" id="GO:0008483">
    <property type="term" value="F:transaminase activity"/>
    <property type="evidence" value="ECO:0007669"/>
    <property type="project" value="UniProtKB-KW"/>
</dbReference>
<keyword evidence="6" id="KW-1185">Reference proteome</keyword>
<dbReference type="HOGENOM" id="CLU_013318_0_0_9"/>
<evidence type="ECO:0000256" key="4">
    <source>
        <dbReference type="ARBA" id="ARBA00022898"/>
    </source>
</evidence>
<sequence>MKTINPSISKIMTIFHMDKTYMKGRRNRLYDANETEYVDYTSQYGALPLGYNPEEIWRSIKTFKENQYPSLCQPSAPFFAEELAIQLTNLFVDDLNICTFAQSGAESVEAAIKLARAYSKKEKILSCHKSFHGKTLGALSATGQKVYQEPFFIHHDSYPKIPYNDLQSLSEVLKTSGDEIAAFIVEPIQGEGGVNIPDAEYLSTAIALCHSYDVLVIVDEIQTGLGRVGNWAVTSEEKLLPDIVLLSKALGGGLVPIAACISREVLWTDRFGLNHSSTFANNNFTSSVSLSFIQAIKNQDDFFENVKERGNELREKLDQLKEKWPGVIKGIRGRGLLCAIEFEQIDASDSFEMANLISFGGYGYMISGYLLNVHHIRIVPFLNDPLTLRMQPPLNVDRCDIDYFCEAFDRLCEILYKKDFYLLYRYTVGDCRIPVEVRDYRDRNLPILSSMIDETSHLVGSFAFLCHYPSTNDLIKNTPSFEQFSEEELKAILKWEADFSGAGVICKLPAIKGADGNYAEGWLIGITYGGEEILDRPKEEVLRTIKDGVQLAKELGADVIGLGAYTSIVTRGGYDLLDEGVTLTTGNTLTMINATEAMLKGAHLLEHTIADSTIGVIGANGAIGRIGSYLLARKTSKLTLIGKNGNNPVANYNRLKKLANGIYLDCLTECKENTGIRKRLLDVLHMARWTDQFEEELSILDTWLESPTITKSSLPNVIDPIERIFEALNEPIPIRYSVYLEEELADMDIILTATSSMSEFVPVHLIKAGAVICDVSQPPNVGRDVQKERKDVLIIEGGLVQYADPIRFGQNLGYDAGQNLACLSETMLLSLDQANKSYGIGGRIRMEDVYYIQRLAEKHQFRLADLQSFGKKVTDEDILNIRAEIVLRQEANAYSSSTIKEAGK</sequence>
<comment type="cofactor">
    <cofactor evidence="1">
        <name>pyridoxal 5'-phosphate</name>
        <dbReference type="ChEBI" id="CHEBI:597326"/>
    </cofactor>
</comment>
<dbReference type="InterPro" id="IPR015421">
    <property type="entry name" value="PyrdxlP-dep_Trfase_major"/>
</dbReference>
<evidence type="ECO:0000256" key="1">
    <source>
        <dbReference type="ARBA" id="ARBA00001933"/>
    </source>
</evidence>
<evidence type="ECO:0000313" key="6">
    <source>
        <dbReference type="Proteomes" id="UP000027142"/>
    </source>
</evidence>
<dbReference type="Pfam" id="PF00202">
    <property type="entry name" value="Aminotran_3"/>
    <property type="match status" value="1"/>
</dbReference>
<dbReference type="FunFam" id="3.40.640.10:FF:000004">
    <property type="entry name" value="Acetylornithine aminotransferase"/>
    <property type="match status" value="1"/>
</dbReference>
<protein>
    <submittedName>
        <fullName evidence="5">Pyridoxal phosphate-dependent transferase</fullName>
    </submittedName>
</protein>
<name>A0A060LZ96_9BACI</name>
<evidence type="ECO:0000256" key="3">
    <source>
        <dbReference type="ARBA" id="ARBA00022679"/>
    </source>
</evidence>
<gene>
    <name evidence="5" type="ORF">BleG1_0521</name>
</gene>
<dbReference type="PROSITE" id="PS00600">
    <property type="entry name" value="AA_TRANSFER_CLASS_3"/>
    <property type="match status" value="1"/>
</dbReference>
<organism evidence="5 6">
    <name type="scientific">Shouchella lehensis G1</name>
    <dbReference type="NCBI Taxonomy" id="1246626"/>
    <lineage>
        <taxon>Bacteria</taxon>
        <taxon>Bacillati</taxon>
        <taxon>Bacillota</taxon>
        <taxon>Bacilli</taxon>
        <taxon>Bacillales</taxon>
        <taxon>Bacillaceae</taxon>
        <taxon>Shouchella</taxon>
    </lineage>
</organism>
<dbReference type="GO" id="GO:0042802">
    <property type="term" value="F:identical protein binding"/>
    <property type="evidence" value="ECO:0007669"/>
    <property type="project" value="TreeGrafter"/>
</dbReference>
<dbReference type="EMBL" id="CP003923">
    <property type="protein sequence ID" value="AIC93129.1"/>
    <property type="molecule type" value="Genomic_DNA"/>
</dbReference>
<dbReference type="AlphaFoldDB" id="A0A060LZ96"/>
<evidence type="ECO:0000256" key="2">
    <source>
        <dbReference type="ARBA" id="ARBA00022576"/>
    </source>
</evidence>
<accession>A0A060LZ96</accession>
<keyword evidence="3 5" id="KW-0808">Transferase</keyword>
<dbReference type="PATRIC" id="fig|1246626.3.peg.511"/>
<keyword evidence="4" id="KW-0663">Pyridoxal phosphate</keyword>
<dbReference type="Gene3D" id="3.40.50.720">
    <property type="entry name" value="NAD(P)-binding Rossmann-like Domain"/>
    <property type="match status" value="1"/>
</dbReference>
<dbReference type="Gene3D" id="3.40.640.10">
    <property type="entry name" value="Type I PLP-dependent aspartate aminotransferase-like (Major domain)"/>
    <property type="match status" value="1"/>
</dbReference>
<dbReference type="OrthoDB" id="9801052at2"/>
<dbReference type="RefSeq" id="WP_051667275.1">
    <property type="nucleotide sequence ID" value="NZ_CP003923.1"/>
</dbReference>
<evidence type="ECO:0000313" key="5">
    <source>
        <dbReference type="EMBL" id="AIC93129.1"/>
    </source>
</evidence>
<dbReference type="PANTHER" id="PTHR11986:SF79">
    <property type="entry name" value="ACETYLORNITHINE AMINOTRANSFERASE, MITOCHONDRIAL"/>
    <property type="match status" value="1"/>
</dbReference>
<dbReference type="PANTHER" id="PTHR11986">
    <property type="entry name" value="AMINOTRANSFERASE CLASS III"/>
    <property type="match status" value="1"/>
</dbReference>
<dbReference type="InterPro" id="IPR036291">
    <property type="entry name" value="NAD(P)-bd_dom_sf"/>
</dbReference>
<dbReference type="InterPro" id="IPR015422">
    <property type="entry name" value="PyrdxlP-dep_Trfase_small"/>
</dbReference>
<dbReference type="eggNOG" id="COG4992">
    <property type="taxonomic scope" value="Bacteria"/>
</dbReference>
<dbReference type="SUPFAM" id="SSF53383">
    <property type="entry name" value="PLP-dependent transferases"/>
    <property type="match status" value="1"/>
</dbReference>
<dbReference type="Proteomes" id="UP000027142">
    <property type="component" value="Chromosome"/>
</dbReference>
<dbReference type="InterPro" id="IPR049704">
    <property type="entry name" value="Aminotrans_3_PPA_site"/>
</dbReference>
<proteinExistence type="predicted"/>
<dbReference type="InterPro" id="IPR005814">
    <property type="entry name" value="Aminotrans_3"/>
</dbReference>
<dbReference type="InterPro" id="IPR015424">
    <property type="entry name" value="PyrdxlP-dep_Trfase"/>
</dbReference>
<dbReference type="eggNOG" id="COG5322">
    <property type="taxonomic scope" value="Bacteria"/>
</dbReference>
<dbReference type="SUPFAM" id="SSF51735">
    <property type="entry name" value="NAD(P)-binding Rossmann-fold domains"/>
    <property type="match status" value="1"/>
</dbReference>
<dbReference type="CDD" id="cd00610">
    <property type="entry name" value="OAT_like"/>
    <property type="match status" value="1"/>
</dbReference>
<dbReference type="KEGG" id="ble:BleG1_0521"/>
<dbReference type="Gene3D" id="3.90.1150.10">
    <property type="entry name" value="Aspartate Aminotransferase, domain 1"/>
    <property type="match status" value="1"/>
</dbReference>
<reference evidence="5 6" key="1">
    <citation type="journal article" date="2014" name="Gene">
        <title>A comparative genomic analysis of the alkalitolerant soil bacterium Bacillus lehensis G1.</title>
        <authorList>
            <person name="Noor Y.M."/>
            <person name="Samsulrizal N.H."/>
            <person name="Jema'on N.A."/>
            <person name="Low K.O."/>
            <person name="Ramli A.N."/>
            <person name="Alias N.I."/>
            <person name="Damis S.I."/>
            <person name="Fuzi S.F."/>
            <person name="Isa M.N."/>
            <person name="Murad A.M."/>
            <person name="Raih M.F."/>
            <person name="Bakar F.D."/>
            <person name="Najimudin N."/>
            <person name="Mahadi N.M."/>
            <person name="Illias R.M."/>
        </authorList>
    </citation>
    <scope>NUCLEOTIDE SEQUENCE [LARGE SCALE GENOMIC DNA]</scope>
    <source>
        <strain evidence="5 6">G1</strain>
    </source>
</reference>
<keyword evidence="2" id="KW-0032">Aminotransferase</keyword>
<dbReference type="STRING" id="1246626.BleG1_0521"/>
<dbReference type="GO" id="GO:0030170">
    <property type="term" value="F:pyridoxal phosphate binding"/>
    <property type="evidence" value="ECO:0007669"/>
    <property type="project" value="InterPro"/>
</dbReference>
<dbReference type="InterPro" id="IPR050103">
    <property type="entry name" value="Class-III_PLP-dep_AT"/>
</dbReference>